<proteinExistence type="predicted"/>
<sequence length="158" mass="18571">MAIDYFTSGKYHEALLIFSRLDKDFKLNPRFHAYMGVCQYYEWNFPEASKLLSESIPLLEGLAPHERSIYYYTCAESFFHQEKYAEAIPYYEQHLNVCYNNEKGDALYRIAFCYLFEGNNTVANEYFKSSLAYYEQHDGSPAARIVQLKNMINGLKIE</sequence>
<dbReference type="SMART" id="SM00028">
    <property type="entry name" value="TPR"/>
    <property type="match status" value="3"/>
</dbReference>
<dbReference type="EMBL" id="RYYU01000001">
    <property type="protein sequence ID" value="RUL58977.1"/>
    <property type="molecule type" value="Genomic_DNA"/>
</dbReference>
<dbReference type="InterPro" id="IPR011990">
    <property type="entry name" value="TPR-like_helical_dom_sf"/>
</dbReference>
<evidence type="ECO:0000313" key="1">
    <source>
        <dbReference type="EMBL" id="RUL58977.1"/>
    </source>
</evidence>
<dbReference type="OrthoDB" id="1074845at2"/>
<evidence type="ECO:0000313" key="2">
    <source>
        <dbReference type="Proteomes" id="UP000278983"/>
    </source>
</evidence>
<dbReference type="InterPro" id="IPR019734">
    <property type="entry name" value="TPR_rpt"/>
</dbReference>
<name>A0A432LJK8_9BACT</name>
<accession>A0A432LJK8</accession>
<dbReference type="Proteomes" id="UP000278983">
    <property type="component" value="Unassembled WGS sequence"/>
</dbReference>
<gene>
    <name evidence="1" type="ORF">EHV08_03805</name>
</gene>
<organism evidence="1 2">
    <name type="scientific">Prevotella koreensis</name>
    <dbReference type="NCBI Taxonomy" id="2490854"/>
    <lineage>
        <taxon>Bacteria</taxon>
        <taxon>Pseudomonadati</taxon>
        <taxon>Bacteroidota</taxon>
        <taxon>Bacteroidia</taxon>
        <taxon>Bacteroidales</taxon>
        <taxon>Prevotellaceae</taxon>
        <taxon>Prevotella</taxon>
    </lineage>
</organism>
<dbReference type="Gene3D" id="1.25.40.10">
    <property type="entry name" value="Tetratricopeptide repeat domain"/>
    <property type="match status" value="1"/>
</dbReference>
<dbReference type="AlphaFoldDB" id="A0A432LJK8"/>
<keyword evidence="2" id="KW-1185">Reference proteome</keyword>
<dbReference type="Pfam" id="PF13424">
    <property type="entry name" value="TPR_12"/>
    <property type="match status" value="1"/>
</dbReference>
<comment type="caution">
    <text evidence="1">The sequence shown here is derived from an EMBL/GenBank/DDBJ whole genome shotgun (WGS) entry which is preliminary data.</text>
</comment>
<dbReference type="RefSeq" id="WP_126678120.1">
    <property type="nucleotide sequence ID" value="NZ_RYYU01000001.1"/>
</dbReference>
<dbReference type="SUPFAM" id="SSF48452">
    <property type="entry name" value="TPR-like"/>
    <property type="match status" value="1"/>
</dbReference>
<protein>
    <submittedName>
        <fullName evidence="1">Tetratricopeptide repeat protein</fullName>
    </submittedName>
</protein>
<reference evidence="1 2" key="1">
    <citation type="submission" date="2018-12" db="EMBL/GenBank/DDBJ databases">
        <title>Genome sequencing of Prevotella sp. KCOM 3155 (= JS262).</title>
        <authorList>
            <person name="Kook J.-K."/>
            <person name="Park S.-N."/>
            <person name="Lim Y.K."/>
        </authorList>
    </citation>
    <scope>NUCLEOTIDE SEQUENCE [LARGE SCALE GENOMIC DNA]</scope>
    <source>
        <strain evidence="1 2">KCOM 3155</strain>
    </source>
</reference>